<evidence type="ECO:0000259" key="16">
    <source>
        <dbReference type="SMART" id="SM00919"/>
    </source>
</evidence>
<evidence type="ECO:0000256" key="8">
    <source>
        <dbReference type="ARBA" id="ARBA00023239"/>
    </source>
</evidence>
<keyword evidence="5 14" id="KW-0479">Metal-binding</keyword>
<dbReference type="GO" id="GO:0030145">
    <property type="term" value="F:manganese ion binding"/>
    <property type="evidence" value="ECO:0007669"/>
    <property type="project" value="UniProtKB-ARBA"/>
</dbReference>
<keyword evidence="7" id="KW-0464">Manganese</keyword>
<dbReference type="EC" id="4.1.1.101" evidence="10"/>
<evidence type="ECO:0000256" key="12">
    <source>
        <dbReference type="PIRSR" id="PIRSR000106-1"/>
    </source>
</evidence>
<feature type="active site" description="Proton donor" evidence="12">
    <location>
        <position position="92"/>
    </location>
</feature>
<dbReference type="OrthoDB" id="3314528at2"/>
<evidence type="ECO:0000256" key="13">
    <source>
        <dbReference type="PIRSR" id="PIRSR000106-2"/>
    </source>
</evidence>
<name>A0A0F4L9I0_9LACO</name>
<evidence type="ECO:0000256" key="2">
    <source>
        <dbReference type="ARBA" id="ARBA00001936"/>
    </source>
</evidence>
<evidence type="ECO:0000256" key="11">
    <source>
        <dbReference type="ARBA" id="ARBA00074565"/>
    </source>
</evidence>
<evidence type="ECO:0000256" key="9">
    <source>
        <dbReference type="ARBA" id="ARBA00051739"/>
    </source>
</evidence>
<dbReference type="SMART" id="SM01274">
    <property type="entry name" value="malic"/>
    <property type="match status" value="1"/>
</dbReference>
<organism evidence="18 19">
    <name type="scientific">Lactobacillus kullabergensis</name>
    <dbReference type="NCBI Taxonomy" id="1218493"/>
    <lineage>
        <taxon>Bacteria</taxon>
        <taxon>Bacillati</taxon>
        <taxon>Bacillota</taxon>
        <taxon>Bacilli</taxon>
        <taxon>Lactobacillales</taxon>
        <taxon>Lactobacillaceae</taxon>
        <taxon>Lactobacillus</taxon>
    </lineage>
</organism>
<feature type="binding site" evidence="14">
    <location>
        <position position="260"/>
    </location>
    <ligand>
        <name>a divalent metal cation</name>
        <dbReference type="ChEBI" id="CHEBI:60240"/>
    </ligand>
</feature>
<keyword evidence="8" id="KW-0456">Lyase</keyword>
<dbReference type="InterPro" id="IPR036291">
    <property type="entry name" value="NAD(P)-bd_dom_sf"/>
</dbReference>
<dbReference type="InterPro" id="IPR046346">
    <property type="entry name" value="Aminoacid_DH-like_N_sf"/>
</dbReference>
<comment type="similarity">
    <text evidence="3 15">Belongs to the malic enzymes family.</text>
</comment>
<dbReference type="NCBIfam" id="NF041582">
    <property type="entry name" value="malolactic"/>
    <property type="match status" value="1"/>
</dbReference>
<dbReference type="PROSITE" id="PS00331">
    <property type="entry name" value="MALIC_ENZYMES"/>
    <property type="match status" value="1"/>
</dbReference>
<dbReference type="STRING" id="1218493.JF76_17570"/>
<accession>A0A0F4L9I0</accession>
<proteinExistence type="inferred from homology"/>
<evidence type="ECO:0000313" key="18">
    <source>
        <dbReference type="EMBL" id="KJY54246.1"/>
    </source>
</evidence>
<feature type="binding site" evidence="14">
    <location>
        <position position="236"/>
    </location>
    <ligand>
        <name>a divalent metal cation</name>
        <dbReference type="ChEBI" id="CHEBI:60240"/>
    </ligand>
</feature>
<dbReference type="InterPro" id="IPR012301">
    <property type="entry name" value="Malic_N_dom"/>
</dbReference>
<evidence type="ECO:0000256" key="15">
    <source>
        <dbReference type="RuleBase" id="RU003427"/>
    </source>
</evidence>
<dbReference type="PANTHER" id="PTHR23406">
    <property type="entry name" value="MALIC ENZYME-RELATED"/>
    <property type="match status" value="1"/>
</dbReference>
<feature type="domain" description="Malic enzyme N-terminal" evidence="17">
    <location>
        <begin position="69"/>
        <end position="251"/>
    </location>
</feature>
<evidence type="ECO:0000256" key="5">
    <source>
        <dbReference type="ARBA" id="ARBA00022723"/>
    </source>
</evidence>
<sequence>MAKTGQDRLNDPFLNKGTAFTEEQREKYQLAGMLPPKVQSLEEQAREVYLQYQEKSTNLEKRIFLMTVFNTNRVLFFKVFSEHVTEFMPIVYDPTIAETIENYSHLFVNPQYAAFLSINEPDQIEDSLKNAADGRDIKLIVVTDGEEILGIGDWGTQGVDISVGKLMVYTAAAGIDPACVLPVVLDVGTNNDKLLNDFLYLGNHQRRVNGEPYYQFVDLFVQAVEKLFPGLYLHFEDFGRDNADNILKHYRDHILTFNDDIQGTGVIVLAGILGALKISGQKLTDQKYVCFGAGTAGTGIVEQVYAEMLQAGLQPEEARKHFYLVDKQGLLFEDTPELTPAQKPFVRKRSEFSNADQLKDLKSVVQAVHPDILVGTSTRSGAFTQDIVTEMATHTERPIIFPLSNPTQLAEAKAEDLIHWTKGKALVATGIPADPVDYNGTKYEIGQANNALVYPGLGLGALAVNAKILSDEMISVAAHSLGGIVDSSKPGAAVLPPVEKLNVFSQTVAKAVANKAIADHLNQNDFQDGDKAVAALRWAPEYKDEQE</sequence>
<dbReference type="GO" id="GO:0016616">
    <property type="term" value="F:oxidoreductase activity, acting on the CH-OH group of donors, NAD or NADP as acceptor"/>
    <property type="evidence" value="ECO:0007669"/>
    <property type="project" value="InterPro"/>
</dbReference>
<dbReference type="EMBL" id="JXBY01000028">
    <property type="protein sequence ID" value="KJY54246.1"/>
    <property type="molecule type" value="Genomic_DNA"/>
</dbReference>
<dbReference type="InterPro" id="IPR001891">
    <property type="entry name" value="Malic_OxRdtase"/>
</dbReference>
<evidence type="ECO:0000259" key="17">
    <source>
        <dbReference type="SMART" id="SM01274"/>
    </source>
</evidence>
<evidence type="ECO:0000256" key="7">
    <source>
        <dbReference type="ARBA" id="ARBA00023211"/>
    </source>
</evidence>
<reference evidence="18 19" key="1">
    <citation type="submission" date="2014-12" db="EMBL/GenBank/DDBJ databases">
        <title>Comparative genomics of the lactic acid bacteria isolated from the honey bee gut.</title>
        <authorList>
            <person name="Ellegaard K.M."/>
            <person name="Tamarit D."/>
            <person name="Javelind E."/>
            <person name="Olofsson T."/>
            <person name="Andersson S.G."/>
            <person name="Vasquez A."/>
        </authorList>
    </citation>
    <scope>NUCLEOTIDE SEQUENCE [LARGE SCALE GENOMIC DNA]</scope>
    <source>
        <strain evidence="18 19">Biut2</strain>
    </source>
</reference>
<dbReference type="Gene3D" id="3.40.50.10380">
    <property type="entry name" value="Malic enzyme, N-terminal domain"/>
    <property type="match status" value="1"/>
</dbReference>
<dbReference type="FunFam" id="3.40.50.720:FF:000182">
    <property type="entry name" value="NAD-dependent malic enzyme"/>
    <property type="match status" value="1"/>
</dbReference>
<feature type="domain" description="Malic enzyme NAD-binding" evidence="16">
    <location>
        <begin position="261"/>
        <end position="517"/>
    </location>
</feature>
<dbReference type="Proteomes" id="UP000033533">
    <property type="component" value="Unassembled WGS sequence"/>
</dbReference>
<dbReference type="GO" id="GO:0004470">
    <property type="term" value="F:malic enzyme activity"/>
    <property type="evidence" value="ECO:0007669"/>
    <property type="project" value="InterPro"/>
</dbReference>
<evidence type="ECO:0000256" key="3">
    <source>
        <dbReference type="ARBA" id="ARBA00008785"/>
    </source>
</evidence>
<comment type="cofactor">
    <cofactor evidence="14">
        <name>Mg(2+)</name>
        <dbReference type="ChEBI" id="CHEBI:18420"/>
    </cofactor>
    <cofactor evidence="14">
        <name>Mn(2+)</name>
        <dbReference type="ChEBI" id="CHEBI:29035"/>
    </cofactor>
    <text evidence="14">Divalent metal cations. Prefers magnesium or manganese.</text>
</comment>
<comment type="caution">
    <text evidence="18">The sequence shown here is derived from an EMBL/GenBank/DDBJ whole genome shotgun (WGS) entry which is preliminary data.</text>
</comment>
<evidence type="ECO:0000256" key="14">
    <source>
        <dbReference type="PIRSR" id="PIRSR000106-3"/>
    </source>
</evidence>
<evidence type="ECO:0000256" key="1">
    <source>
        <dbReference type="ARBA" id="ARBA00001911"/>
    </source>
</evidence>
<dbReference type="Pfam" id="PF03949">
    <property type="entry name" value="Malic_M"/>
    <property type="match status" value="1"/>
</dbReference>
<feature type="binding site" evidence="13">
    <location>
        <position position="405"/>
    </location>
    <ligand>
        <name>(S)-malate</name>
        <dbReference type="ChEBI" id="CHEBI:15589"/>
    </ligand>
</feature>
<dbReference type="HOGENOM" id="CLU_011405_5_2_9"/>
<dbReference type="GO" id="GO:0006108">
    <property type="term" value="P:malate metabolic process"/>
    <property type="evidence" value="ECO:0007669"/>
    <property type="project" value="TreeGrafter"/>
</dbReference>
<dbReference type="InterPro" id="IPR048182">
    <property type="entry name" value="Malolactic_enz"/>
</dbReference>
<dbReference type="GO" id="GO:0043464">
    <property type="term" value="P:malolactic fermentation"/>
    <property type="evidence" value="ECO:0007669"/>
    <property type="project" value="InterPro"/>
</dbReference>
<dbReference type="FunFam" id="3.40.50.10380:FF:000001">
    <property type="entry name" value="NAD-dependent malic enzyme"/>
    <property type="match status" value="1"/>
</dbReference>
<dbReference type="GO" id="GO:0005829">
    <property type="term" value="C:cytosol"/>
    <property type="evidence" value="ECO:0007669"/>
    <property type="project" value="TreeGrafter"/>
</dbReference>
<dbReference type="NCBIfam" id="NF010052">
    <property type="entry name" value="PRK13529.1"/>
    <property type="match status" value="1"/>
</dbReference>
<dbReference type="AlphaFoldDB" id="A0A0F4L9I0"/>
<evidence type="ECO:0000313" key="19">
    <source>
        <dbReference type="Proteomes" id="UP000033533"/>
    </source>
</evidence>
<keyword evidence="6" id="KW-0520">NAD</keyword>
<dbReference type="RefSeq" id="WP_045928717.1">
    <property type="nucleotide sequence ID" value="NZ_JBHSZS010000008.1"/>
</dbReference>
<dbReference type="InterPro" id="IPR015884">
    <property type="entry name" value="Malic_enzyme_CS"/>
</dbReference>
<evidence type="ECO:0000256" key="10">
    <source>
        <dbReference type="ARBA" id="ARBA00066983"/>
    </source>
</evidence>
<comment type="cofactor">
    <cofactor evidence="1">
        <name>NAD(+)</name>
        <dbReference type="ChEBI" id="CHEBI:57540"/>
    </cofactor>
</comment>
<comment type="subunit">
    <text evidence="4">Homodimer.</text>
</comment>
<comment type="cofactor">
    <cofactor evidence="2">
        <name>Mn(2+)</name>
        <dbReference type="ChEBI" id="CHEBI:29035"/>
    </cofactor>
</comment>
<protein>
    <recommendedName>
        <fullName evidence="11">Malolactic enzyme</fullName>
        <ecNumber evidence="10">4.1.1.101</ecNumber>
    </recommendedName>
</protein>
<dbReference type="GO" id="GO:0043883">
    <property type="term" value="F:malolactic enzyme activity"/>
    <property type="evidence" value="ECO:0007669"/>
    <property type="project" value="UniProtKB-EC"/>
</dbReference>
<dbReference type="Pfam" id="PF00390">
    <property type="entry name" value="malic"/>
    <property type="match status" value="1"/>
</dbReference>
<dbReference type="PRINTS" id="PR00072">
    <property type="entry name" value="MALOXRDTASE"/>
</dbReference>
<evidence type="ECO:0000256" key="6">
    <source>
        <dbReference type="ARBA" id="ARBA00023027"/>
    </source>
</evidence>
<dbReference type="Gene3D" id="3.40.50.720">
    <property type="entry name" value="NAD(P)-binding Rossmann-like Domain"/>
    <property type="match status" value="1"/>
</dbReference>
<dbReference type="PIRSF" id="PIRSF000106">
    <property type="entry name" value="ME"/>
    <property type="match status" value="1"/>
</dbReference>
<gene>
    <name evidence="18" type="primary">mleS</name>
    <name evidence="18" type="ORF">JF76_17570</name>
</gene>
<dbReference type="SUPFAM" id="SSF51735">
    <property type="entry name" value="NAD(P)-binding Rossmann-fold domains"/>
    <property type="match status" value="1"/>
</dbReference>
<feature type="active site" description="Proton acceptor" evidence="12">
    <location>
        <position position="165"/>
    </location>
</feature>
<feature type="binding site" evidence="13">
    <location>
        <position position="449"/>
    </location>
    <ligand>
        <name>(S)-malate</name>
        <dbReference type="ChEBI" id="CHEBI:15589"/>
    </ligand>
</feature>
<feature type="binding site" evidence="14">
    <location>
        <position position="237"/>
    </location>
    <ligand>
        <name>a divalent metal cation</name>
        <dbReference type="ChEBI" id="CHEBI:60240"/>
    </ligand>
</feature>
<dbReference type="PANTHER" id="PTHR23406:SF34">
    <property type="entry name" value="NAD-DEPENDENT MALIC ENZYME, MITOCHONDRIAL"/>
    <property type="match status" value="1"/>
</dbReference>
<dbReference type="SMART" id="SM00919">
    <property type="entry name" value="Malic_M"/>
    <property type="match status" value="1"/>
</dbReference>
<evidence type="ECO:0000256" key="4">
    <source>
        <dbReference type="ARBA" id="ARBA00011738"/>
    </source>
</evidence>
<dbReference type="PATRIC" id="fig|1218493.3.peg.1843"/>
<dbReference type="InterPro" id="IPR012302">
    <property type="entry name" value="Malic_NAD-bd"/>
</dbReference>
<dbReference type="InterPro" id="IPR037062">
    <property type="entry name" value="Malic_N_dom_sf"/>
</dbReference>
<dbReference type="SUPFAM" id="SSF53223">
    <property type="entry name" value="Aminoacid dehydrogenase-like, N-terminal domain"/>
    <property type="match status" value="1"/>
</dbReference>
<dbReference type="GO" id="GO:0051287">
    <property type="term" value="F:NAD binding"/>
    <property type="evidence" value="ECO:0007669"/>
    <property type="project" value="InterPro"/>
</dbReference>
<comment type="catalytic activity">
    <reaction evidence="9">
        <text>(S)-malate + H(+) = (S)-lactate + CO2</text>
        <dbReference type="Rhea" id="RHEA:46276"/>
        <dbReference type="ChEBI" id="CHEBI:15378"/>
        <dbReference type="ChEBI" id="CHEBI:15589"/>
        <dbReference type="ChEBI" id="CHEBI:16526"/>
        <dbReference type="ChEBI" id="CHEBI:16651"/>
        <dbReference type="EC" id="4.1.1.101"/>
    </reaction>
</comment>